<dbReference type="InterPro" id="IPR026444">
    <property type="entry name" value="Secre_tail"/>
</dbReference>
<dbReference type="Pfam" id="PF20009">
    <property type="entry name" value="GEVED"/>
    <property type="match status" value="1"/>
</dbReference>
<dbReference type="InterPro" id="IPR015500">
    <property type="entry name" value="Peptidase_S8_subtilisin-rel"/>
</dbReference>
<dbReference type="PANTHER" id="PTHR43399">
    <property type="entry name" value="SUBTILISIN-RELATED"/>
    <property type="match status" value="1"/>
</dbReference>
<feature type="domain" description="Fibronectin type-III" evidence="8">
    <location>
        <begin position="565"/>
        <end position="651"/>
    </location>
</feature>
<reference evidence="9 10" key="1">
    <citation type="submission" date="2016-05" db="EMBL/GenBank/DDBJ databases">
        <title>Draft Genome Sequence of Algibacter sp. Strain SK-16 Isolated from the Surface Water of Aburatsubo Inlet.</title>
        <authorList>
            <person name="Wong S.-K."/>
            <person name="Yoshizawa S."/>
            <person name="Nakajima Y."/>
            <person name="Ogura Y."/>
            <person name="Tetsuya H."/>
            <person name="Hamasaki K."/>
        </authorList>
    </citation>
    <scope>NUCLEOTIDE SEQUENCE [LARGE SCALE GENOMIC DNA]</scope>
    <source>
        <strain evidence="9 10">SK-16</strain>
    </source>
</reference>
<organism evidence="9 10">
    <name type="scientific">Flavivirga aquatica</name>
    <dbReference type="NCBI Taxonomy" id="1849968"/>
    <lineage>
        <taxon>Bacteria</taxon>
        <taxon>Pseudomonadati</taxon>
        <taxon>Bacteroidota</taxon>
        <taxon>Flavobacteriia</taxon>
        <taxon>Flavobacteriales</taxon>
        <taxon>Flavobacteriaceae</taxon>
        <taxon>Flavivirga</taxon>
    </lineage>
</organism>
<dbReference type="GO" id="GO:0006508">
    <property type="term" value="P:proteolysis"/>
    <property type="evidence" value="ECO:0007669"/>
    <property type="project" value="UniProtKB-KW"/>
</dbReference>
<dbReference type="PROSITE" id="PS51892">
    <property type="entry name" value="SUBTILASE"/>
    <property type="match status" value="1"/>
</dbReference>
<evidence type="ECO:0000256" key="4">
    <source>
        <dbReference type="ARBA" id="ARBA00022801"/>
    </source>
</evidence>
<name>A0A1E5TCG9_9FLAO</name>
<dbReference type="EMBL" id="MDJD01000014">
    <property type="protein sequence ID" value="OEK09027.1"/>
    <property type="molecule type" value="Genomic_DNA"/>
</dbReference>
<dbReference type="Proteomes" id="UP000095713">
    <property type="component" value="Unassembled WGS sequence"/>
</dbReference>
<dbReference type="OrthoDB" id="9792152at2"/>
<dbReference type="Pfam" id="PF00082">
    <property type="entry name" value="Peptidase_S8"/>
    <property type="match status" value="1"/>
</dbReference>
<dbReference type="PROSITE" id="PS00138">
    <property type="entry name" value="SUBTILASE_SER"/>
    <property type="match status" value="1"/>
</dbReference>
<gene>
    <name evidence="9" type="ORF">A8C32_14140</name>
</gene>
<keyword evidence="2 6" id="KW-0645">Protease</keyword>
<comment type="similarity">
    <text evidence="1 6">Belongs to the peptidase S8 family.</text>
</comment>
<keyword evidence="3 7" id="KW-0732">Signal</keyword>
<dbReference type="InterPro" id="IPR013783">
    <property type="entry name" value="Ig-like_fold"/>
</dbReference>
<dbReference type="InterPro" id="IPR022398">
    <property type="entry name" value="Peptidase_S8_His-AS"/>
</dbReference>
<dbReference type="InterPro" id="IPR051048">
    <property type="entry name" value="Peptidase_S8/S53_subtilisin"/>
</dbReference>
<dbReference type="Gene3D" id="3.40.50.200">
    <property type="entry name" value="Peptidase S8/S53 domain"/>
    <property type="match status" value="1"/>
</dbReference>
<dbReference type="InterPro" id="IPR045474">
    <property type="entry name" value="GEVED"/>
</dbReference>
<dbReference type="Pfam" id="PF18962">
    <property type="entry name" value="Por_Secre_tail"/>
    <property type="match status" value="1"/>
</dbReference>
<dbReference type="SUPFAM" id="SSF49265">
    <property type="entry name" value="Fibronectin type III"/>
    <property type="match status" value="1"/>
</dbReference>
<proteinExistence type="inferred from homology"/>
<accession>A0A1E5TCG9</accession>
<dbReference type="SUPFAM" id="SSF52743">
    <property type="entry name" value="Subtilisin-like"/>
    <property type="match status" value="1"/>
</dbReference>
<feature type="active site" description="Charge relay system" evidence="6">
    <location>
        <position position="220"/>
    </location>
</feature>
<feature type="signal peptide" evidence="7">
    <location>
        <begin position="1"/>
        <end position="24"/>
    </location>
</feature>
<dbReference type="NCBIfam" id="TIGR04183">
    <property type="entry name" value="Por_Secre_tail"/>
    <property type="match status" value="1"/>
</dbReference>
<keyword evidence="5 6" id="KW-0720">Serine protease</keyword>
<sequence length="896" mass="98496">MKLQKSLLLTSLFLCLIFSVSAQKAEHLKGEILVKMKPNINARTWAKNKQQFRGKKTRLRFRETVSKPMNIYCYTFDADNIDENTMLGSIQSDPMVEVAQFNHRVKLRSTVPNDTQFTNQWQYINNGQNGGTIGADIDADLAWDVTTGGSTIDGDEIVVCIIDGGFQITHPDLAPNIWYNTAEIPNNGIDDDNNGFIDDYKGWNTETNDDDVENGEDPEHGTAVAGIVGAKGNNGIGVTGVNWDIKLMLVSGGTGVESEVLRAYSYALAARKKYNETNGAEGAFVVATSASWGVDFGQATSAPLWCELYDTLGRQGILNAGATVNDDLNVDIVGDLPTNCPSDYLIGVTNIKRNDEKNEYAGYGTTSIDIGAFGEDTWTTAMPTNEFPNSYAAFGGTSAATPHVAGTIALLYSAPCSNFINLAKSNPAIAALEVKKYILNGGDDNASLNGITLTGKRLNVNNSLQLLVNQCDECVAPAYLGSQNVIDTEADLTWELLNTPTSTTLRWRQIGTTDWIEVNNPTNPLKIFGLIACTDYEFQTRNTCNSETSEYSESYIFKTDGCCLNPDNLIPDVITENNMSISWNSILAAQSYNIRLRENGTSIWTTNNTSNTTTNFSNLIACTDYEIQIQTICLGETIAFSPSQIIRTKGCGACTDLTYCPPPFLNSDEEWIKSVTFNTINNASTKERGYADYTGSISTDVILNQSYDITVIPDFSVAPFEDYLKVWIDYNADGDFDDSGEEIFNETEFDETSSRSITIPPTATLGLTRMRVMMSFNEITDACSPTDNKFGEIEDYCVNIIDPTASVSDYYTLFSDLNISPNPFSDKIVIEFSTRESIEVNNIELVNLTGQVLQSKSLNSLSNQNVELKVDNLSNGIYFLIIKTTQGTISRKMVKQ</sequence>
<dbReference type="PROSITE" id="PS50853">
    <property type="entry name" value="FN3"/>
    <property type="match status" value="2"/>
</dbReference>
<dbReference type="GO" id="GO:0004252">
    <property type="term" value="F:serine-type endopeptidase activity"/>
    <property type="evidence" value="ECO:0007669"/>
    <property type="project" value="UniProtKB-UniRule"/>
</dbReference>
<comment type="caution">
    <text evidence="9">The sequence shown here is derived from an EMBL/GenBank/DDBJ whole genome shotgun (WGS) entry which is preliminary data.</text>
</comment>
<dbReference type="Gene3D" id="2.60.40.10">
    <property type="entry name" value="Immunoglobulins"/>
    <property type="match status" value="2"/>
</dbReference>
<evidence type="ECO:0000313" key="10">
    <source>
        <dbReference type="Proteomes" id="UP000095713"/>
    </source>
</evidence>
<dbReference type="RefSeq" id="WP_069829282.1">
    <property type="nucleotide sequence ID" value="NZ_MDJD01000014.1"/>
</dbReference>
<dbReference type="InterPro" id="IPR023828">
    <property type="entry name" value="Peptidase_S8_Ser-AS"/>
</dbReference>
<dbReference type="InterPro" id="IPR000209">
    <property type="entry name" value="Peptidase_S8/S53_dom"/>
</dbReference>
<evidence type="ECO:0000256" key="5">
    <source>
        <dbReference type="ARBA" id="ARBA00022825"/>
    </source>
</evidence>
<dbReference type="PROSITE" id="PS00137">
    <property type="entry name" value="SUBTILASE_HIS"/>
    <property type="match status" value="1"/>
</dbReference>
<evidence type="ECO:0000256" key="1">
    <source>
        <dbReference type="ARBA" id="ARBA00011073"/>
    </source>
</evidence>
<evidence type="ECO:0000313" key="9">
    <source>
        <dbReference type="EMBL" id="OEK09027.1"/>
    </source>
</evidence>
<keyword evidence="4 6" id="KW-0378">Hydrolase</keyword>
<dbReference type="PANTHER" id="PTHR43399:SF4">
    <property type="entry name" value="CELL WALL-ASSOCIATED PROTEASE"/>
    <property type="match status" value="1"/>
</dbReference>
<evidence type="ECO:0000259" key="8">
    <source>
        <dbReference type="PROSITE" id="PS50853"/>
    </source>
</evidence>
<evidence type="ECO:0000256" key="7">
    <source>
        <dbReference type="SAM" id="SignalP"/>
    </source>
</evidence>
<evidence type="ECO:0000256" key="6">
    <source>
        <dbReference type="PROSITE-ProRule" id="PRU01240"/>
    </source>
</evidence>
<protein>
    <recommendedName>
        <fullName evidence="8">Fibronectin type-III domain-containing protein</fullName>
    </recommendedName>
</protein>
<dbReference type="PRINTS" id="PR00723">
    <property type="entry name" value="SUBTILISIN"/>
</dbReference>
<feature type="domain" description="Fibronectin type-III" evidence="8">
    <location>
        <begin position="476"/>
        <end position="562"/>
    </location>
</feature>
<keyword evidence="10" id="KW-1185">Reference proteome</keyword>
<dbReference type="AlphaFoldDB" id="A0A1E5TCG9"/>
<feature type="chain" id="PRO_5009186269" description="Fibronectin type-III domain-containing protein" evidence="7">
    <location>
        <begin position="25"/>
        <end position="896"/>
    </location>
</feature>
<dbReference type="InterPro" id="IPR036116">
    <property type="entry name" value="FN3_sf"/>
</dbReference>
<dbReference type="CDD" id="cd00063">
    <property type="entry name" value="FN3"/>
    <property type="match status" value="1"/>
</dbReference>
<feature type="active site" description="Charge relay system" evidence="6">
    <location>
        <position position="398"/>
    </location>
</feature>
<dbReference type="InterPro" id="IPR036852">
    <property type="entry name" value="Peptidase_S8/S53_dom_sf"/>
</dbReference>
<dbReference type="STRING" id="1849968.A8C32_14140"/>
<evidence type="ECO:0000256" key="2">
    <source>
        <dbReference type="ARBA" id="ARBA00022670"/>
    </source>
</evidence>
<dbReference type="InterPro" id="IPR003961">
    <property type="entry name" value="FN3_dom"/>
</dbReference>
<feature type="active site" description="Charge relay system" evidence="6">
    <location>
        <position position="163"/>
    </location>
</feature>
<evidence type="ECO:0000256" key="3">
    <source>
        <dbReference type="ARBA" id="ARBA00022729"/>
    </source>
</evidence>